<evidence type="ECO:0000256" key="2">
    <source>
        <dbReference type="ARBA" id="ARBA00008267"/>
    </source>
</evidence>
<dbReference type="EMBL" id="QPKB01000011">
    <property type="protein sequence ID" value="RWR94503.1"/>
    <property type="molecule type" value="Genomic_DNA"/>
</dbReference>
<keyword evidence="11" id="KW-0010">Activator</keyword>
<evidence type="ECO:0000256" key="11">
    <source>
        <dbReference type="ARBA" id="ARBA00023159"/>
    </source>
</evidence>
<evidence type="ECO:0000256" key="8">
    <source>
        <dbReference type="ARBA" id="ARBA00023043"/>
    </source>
</evidence>
<evidence type="ECO:0000256" key="3">
    <source>
        <dbReference type="ARBA" id="ARBA00022553"/>
    </source>
</evidence>
<comment type="caution">
    <text evidence="17">The sequence shown here is derived from an EMBL/GenBank/DDBJ whole genome shotgun (WGS) entry which is preliminary data.</text>
</comment>
<proteinExistence type="inferred from homology"/>
<evidence type="ECO:0000259" key="16">
    <source>
        <dbReference type="PROSITE" id="PS51437"/>
    </source>
</evidence>
<sequence length="1163" mass="129814">MVLAELELAELRSAWTMRWSWPRWCFPELRPNKLQVVAGKPGRGGRSDATAELISVGGMTEVVLAELAILVLAWRVNTRAEMHVAEIIAADDKGITRLRMADGRRYAFSPQLDIEQILLEAKNRWLRPSEICEILRNYQRFQLTPDPPNKPPGGSLFLFDRKALRYFRKDGHRWRKKKDGKTVREAHEKLKAGSVDVLHCYYAHGEDNENFQRRSYWMLDGQLEHIVLVHYREVKEGSRSGIPRLLNTDPEPLNHCQSAQTSSAACSARASSHALAVPPSNASSPSTANWNGQTPSSELEDVDSGDDFDSSSFTEPTSCSGFQIASLHPNDTAERNQLGCSVAVSSFYSRGLTDATGIIGGQINPNFVNQGPTLNLLLNGGRLQADYRTTQETVGPYGLFKGGEDGRMFPCAHPQTSTKNSLQENYKEENLECAGYFPSDNRTGNDINHTHQVPHEQDFHANTQFRSNCGSHMDVATNGQSSKFETENGQGLPNVPESSLYNEHGELKKLDSFGRWMNNEIGKDCDDSLMASDSHNYWNTLDTQNDDKEVSSLSRQMQLDVDSLGPSLSQVQLFSILDFSPDWAFSGFETKVLISGTFLGGMENCNTARWCCMFGEVEVPAEVLATNVLRCHAPAHVPGRVPFYVTCSNRLACSEVREFEYRDNPSETISILGVKGKSEEELCLQIRFTKMILRGVDRKWLDCSVEKCDKCNLKKDTYSMGSANENDWGKIKIAAKAMGKNHENPRKALMQKLLKDRLYEWLVCKAHEGGKGPNILDDKGQGVIHLAAALGYEWAMSPIVAAGISPSFRDSRGWTGLHWAAFFGREETIVALVRLGAAPGAVEDPTSKFPEGRTAADLASSRGHKGIAGYLAEADLTSHPSSLTLNENLSGNVSVNLAAEKAIETLVEQSVGDQEDCLSLRNSLAAVRNSAQAAARIQAALSICSFRQRKLPKCDDENSEISSELITIASMNKPQKVLHFSDSLHTAAVRIQQKYRGWKGRREFLKIRNRIVKIQAHVRGHQVRKQYKKVVWSVSIVEKAILRWRRKGAGLRGFQADKAFRNMEPETGKTDEYEFLRVGRKQKVAGVEKALARVQSMVRYREGRDQYMRLVTNFQKLQMGSEGASGKTQISEESEIDANIHFYLKTTRKRMLSVQAIFLVTIG</sequence>
<dbReference type="GO" id="GO:0006357">
    <property type="term" value="P:regulation of transcription by RNA polymerase II"/>
    <property type="evidence" value="ECO:0007669"/>
    <property type="project" value="TreeGrafter"/>
</dbReference>
<dbReference type="InterPro" id="IPR000048">
    <property type="entry name" value="IQ_motif_EF-hand-BS"/>
</dbReference>
<dbReference type="FunFam" id="1.20.5.190:FF:000003">
    <property type="entry name" value="Calmodulin-binding transcription activator 2"/>
    <property type="match status" value="1"/>
</dbReference>
<keyword evidence="3" id="KW-0597">Phosphoprotein</keyword>
<keyword evidence="4" id="KW-0677">Repeat</keyword>
<dbReference type="FunFam" id="2.60.40.10:FF:000314">
    <property type="entry name" value="Calmodulin-binding transcription activator 2"/>
    <property type="match status" value="1"/>
</dbReference>
<dbReference type="InterPro" id="IPR036770">
    <property type="entry name" value="Ankyrin_rpt-contain_sf"/>
</dbReference>
<name>A0A3S3PNG1_9MAGN</name>
<dbReference type="SMART" id="SM01076">
    <property type="entry name" value="CG-1"/>
    <property type="match status" value="1"/>
</dbReference>
<feature type="compositionally biased region" description="Low complexity" evidence="15">
    <location>
        <begin position="276"/>
        <end position="291"/>
    </location>
</feature>
<feature type="region of interest" description="Disordered" evidence="15">
    <location>
        <begin position="276"/>
        <end position="315"/>
    </location>
</feature>
<dbReference type="SUPFAM" id="SSF81296">
    <property type="entry name" value="E set domains"/>
    <property type="match status" value="1"/>
</dbReference>
<dbReference type="GO" id="GO:0009409">
    <property type="term" value="P:response to cold"/>
    <property type="evidence" value="ECO:0007669"/>
    <property type="project" value="UniProtKB-ARBA"/>
</dbReference>
<dbReference type="PANTHER" id="PTHR23335:SF0">
    <property type="entry name" value="CALMODULIN-BINDING TRANSCRIPTION ACTIVATOR 2-LIKE ISOFORM X1"/>
    <property type="match status" value="1"/>
</dbReference>
<dbReference type="OrthoDB" id="407555at2759"/>
<dbReference type="InterPro" id="IPR027417">
    <property type="entry name" value="P-loop_NTPase"/>
</dbReference>
<evidence type="ECO:0000256" key="1">
    <source>
        <dbReference type="ARBA" id="ARBA00004123"/>
    </source>
</evidence>
<evidence type="ECO:0000256" key="12">
    <source>
        <dbReference type="ARBA" id="ARBA00023163"/>
    </source>
</evidence>
<evidence type="ECO:0000256" key="15">
    <source>
        <dbReference type="SAM" id="MobiDB-lite"/>
    </source>
</evidence>
<dbReference type="PROSITE" id="PS50088">
    <property type="entry name" value="ANK_REPEAT"/>
    <property type="match status" value="1"/>
</dbReference>
<keyword evidence="18" id="KW-1185">Reference proteome</keyword>
<accession>A0A3S3PNG1</accession>
<dbReference type="InterPro" id="IPR013783">
    <property type="entry name" value="Ig-like_fold"/>
</dbReference>
<evidence type="ECO:0000313" key="18">
    <source>
        <dbReference type="Proteomes" id="UP000283530"/>
    </source>
</evidence>
<comment type="subcellular location">
    <subcellularLocation>
        <location evidence="1">Nucleus</location>
    </subcellularLocation>
</comment>
<evidence type="ECO:0000256" key="9">
    <source>
        <dbReference type="ARBA" id="ARBA00023054"/>
    </source>
</evidence>
<dbReference type="GO" id="GO:0003712">
    <property type="term" value="F:transcription coregulator activity"/>
    <property type="evidence" value="ECO:0007669"/>
    <property type="project" value="TreeGrafter"/>
</dbReference>
<feature type="domain" description="CG-1" evidence="16">
    <location>
        <begin position="114"/>
        <end position="240"/>
    </location>
</feature>
<evidence type="ECO:0000256" key="10">
    <source>
        <dbReference type="ARBA" id="ARBA00023125"/>
    </source>
</evidence>
<evidence type="ECO:0000256" key="14">
    <source>
        <dbReference type="PROSITE-ProRule" id="PRU00023"/>
    </source>
</evidence>
<dbReference type="SUPFAM" id="SSF48403">
    <property type="entry name" value="Ankyrin repeat"/>
    <property type="match status" value="1"/>
</dbReference>
<dbReference type="InterPro" id="IPR014756">
    <property type="entry name" value="Ig_E-set"/>
</dbReference>
<keyword evidence="9" id="KW-0175">Coiled coil</keyword>
<dbReference type="GO" id="GO:0005634">
    <property type="term" value="C:nucleus"/>
    <property type="evidence" value="ECO:0007669"/>
    <property type="project" value="UniProtKB-SubCell"/>
</dbReference>
<dbReference type="Gene3D" id="2.60.40.10">
    <property type="entry name" value="Immunoglobulins"/>
    <property type="match status" value="1"/>
</dbReference>
<dbReference type="GO" id="GO:0005516">
    <property type="term" value="F:calmodulin binding"/>
    <property type="evidence" value="ECO:0007669"/>
    <property type="project" value="UniProtKB-KW"/>
</dbReference>
<evidence type="ECO:0000256" key="6">
    <source>
        <dbReference type="ARBA" id="ARBA00022860"/>
    </source>
</evidence>
<dbReference type="Pfam" id="PF00612">
    <property type="entry name" value="IQ"/>
    <property type="match status" value="2"/>
</dbReference>
<keyword evidence="13" id="KW-0539">Nucleus</keyword>
<evidence type="ECO:0000256" key="4">
    <source>
        <dbReference type="ARBA" id="ARBA00022737"/>
    </source>
</evidence>
<dbReference type="SMART" id="SM00015">
    <property type="entry name" value="IQ"/>
    <property type="match status" value="2"/>
</dbReference>
<keyword evidence="5" id="KW-0106">Calcium</keyword>
<evidence type="ECO:0000256" key="13">
    <source>
        <dbReference type="ARBA" id="ARBA00023242"/>
    </source>
</evidence>
<dbReference type="AlphaFoldDB" id="A0A3S3PNG1"/>
<dbReference type="InterPro" id="IPR002110">
    <property type="entry name" value="Ankyrin_rpt"/>
</dbReference>
<dbReference type="SUPFAM" id="SSF52540">
    <property type="entry name" value="P-loop containing nucleoside triphosphate hydrolases"/>
    <property type="match status" value="1"/>
</dbReference>
<evidence type="ECO:0000256" key="5">
    <source>
        <dbReference type="ARBA" id="ARBA00022837"/>
    </source>
</evidence>
<feature type="compositionally biased region" description="Acidic residues" evidence="15">
    <location>
        <begin position="298"/>
        <end position="309"/>
    </location>
</feature>
<keyword evidence="10" id="KW-0238">DNA-binding</keyword>
<dbReference type="PROSITE" id="PS51437">
    <property type="entry name" value="CG_1"/>
    <property type="match status" value="1"/>
</dbReference>
<dbReference type="SMART" id="SM00248">
    <property type="entry name" value="ANK"/>
    <property type="match status" value="2"/>
</dbReference>
<dbReference type="PROSITE" id="PS50096">
    <property type="entry name" value="IQ"/>
    <property type="match status" value="3"/>
</dbReference>
<dbReference type="Proteomes" id="UP000283530">
    <property type="component" value="Unassembled WGS sequence"/>
</dbReference>
<feature type="repeat" description="ANK" evidence="14">
    <location>
        <begin position="812"/>
        <end position="844"/>
    </location>
</feature>
<dbReference type="PANTHER" id="PTHR23335">
    <property type="entry name" value="CALMODULIN-BINDING TRANSCRIPTION ACTIVATOR CAMTA"/>
    <property type="match status" value="1"/>
</dbReference>
<organism evidence="17 18">
    <name type="scientific">Cinnamomum micranthum f. kanehirae</name>
    <dbReference type="NCBI Taxonomy" id="337451"/>
    <lineage>
        <taxon>Eukaryota</taxon>
        <taxon>Viridiplantae</taxon>
        <taxon>Streptophyta</taxon>
        <taxon>Embryophyta</taxon>
        <taxon>Tracheophyta</taxon>
        <taxon>Spermatophyta</taxon>
        <taxon>Magnoliopsida</taxon>
        <taxon>Magnoliidae</taxon>
        <taxon>Laurales</taxon>
        <taxon>Lauraceae</taxon>
        <taxon>Cinnamomum</taxon>
    </lineage>
</organism>
<dbReference type="Gene3D" id="1.20.5.190">
    <property type="match status" value="1"/>
</dbReference>
<keyword evidence="8 14" id="KW-0040">ANK repeat</keyword>
<dbReference type="InterPro" id="IPR005559">
    <property type="entry name" value="CG-1_dom"/>
</dbReference>
<evidence type="ECO:0000313" key="17">
    <source>
        <dbReference type="EMBL" id="RWR94503.1"/>
    </source>
</evidence>
<protein>
    <submittedName>
        <fullName evidence="17">IQ motif</fullName>
    </submittedName>
</protein>
<reference evidence="17 18" key="1">
    <citation type="journal article" date="2019" name="Nat. Plants">
        <title>Stout camphor tree genome fills gaps in understanding of flowering plant genome evolution.</title>
        <authorList>
            <person name="Chaw S.M."/>
            <person name="Liu Y.C."/>
            <person name="Wu Y.W."/>
            <person name="Wang H.Y."/>
            <person name="Lin C.I."/>
            <person name="Wu C.S."/>
            <person name="Ke H.M."/>
            <person name="Chang L.Y."/>
            <person name="Hsu C.Y."/>
            <person name="Yang H.T."/>
            <person name="Sudianto E."/>
            <person name="Hsu M.H."/>
            <person name="Wu K.P."/>
            <person name="Wang L.N."/>
            <person name="Leebens-Mack J.H."/>
            <person name="Tsai I.J."/>
        </authorList>
    </citation>
    <scope>NUCLEOTIDE SEQUENCE [LARGE SCALE GENOMIC DNA]</scope>
    <source>
        <strain evidence="18">cv. Chaw 1501</strain>
        <tissue evidence="17">Young leaves</tissue>
    </source>
</reference>
<dbReference type="Gene3D" id="1.25.40.20">
    <property type="entry name" value="Ankyrin repeat-containing domain"/>
    <property type="match status" value="1"/>
</dbReference>
<gene>
    <name evidence="17" type="ORF">CKAN_02380000</name>
</gene>
<dbReference type="Pfam" id="PF12796">
    <property type="entry name" value="Ank_2"/>
    <property type="match status" value="1"/>
</dbReference>
<keyword evidence="6" id="KW-0112">Calmodulin-binding</keyword>
<comment type="similarity">
    <text evidence="2">Belongs to the CAMTA family.</text>
</comment>
<dbReference type="Pfam" id="PF03859">
    <property type="entry name" value="CG-1"/>
    <property type="match status" value="1"/>
</dbReference>
<dbReference type="GO" id="GO:0003690">
    <property type="term" value="F:double-stranded DNA binding"/>
    <property type="evidence" value="ECO:0007669"/>
    <property type="project" value="TreeGrafter"/>
</dbReference>
<evidence type="ECO:0000256" key="7">
    <source>
        <dbReference type="ARBA" id="ARBA00023015"/>
    </source>
</evidence>
<keyword evidence="7" id="KW-0805">Transcription regulation</keyword>
<keyword evidence="12" id="KW-0804">Transcription</keyword>